<evidence type="ECO:0000313" key="8">
    <source>
        <dbReference type="Proteomes" id="UP000657918"/>
    </source>
</evidence>
<dbReference type="SUPFAM" id="SSF101941">
    <property type="entry name" value="NAC domain"/>
    <property type="match status" value="1"/>
</dbReference>
<sequence>MSFILQWLIYELYNNIIYHVTLSTHTWLIYIATFQFLEEMDTFSHVPPGFRFHPTDEELVDYYLRKKVASKRIDLDVIKDVDLYKIEPWDLQELCKLGTEDQNEWYFFSHKDKKYPTGTRTNRATKAGFWKATGRDKAIYSRHSLIGMRKTLVFYKGRAPNGQKSDLIMHEYRLETNENGTPQASFFFFLSFNICCLKKNSSSHANVHSFHLALLFFYLIDDLEIYKSEEGWVVCRVFKKKMPTMRKVNDYDSPCWYDDQVSFMPEIDSPKRISQPYASYLHHYSCKQELELPYNVPHDPFLQLPQLESPKVQSGATASCNSVIAYAYDRTNGSTLQSSTLTQEEQMQQFHQQNLNSFYNNSNSEQAVDQVTDWRVLDKFVASQLSHENESKGTNNYSNKATFHAAEQMHMLANGSKRSEIAQEYASTSTSSCQIDLWK</sequence>
<dbReference type="GO" id="GO:0003677">
    <property type="term" value="F:DNA binding"/>
    <property type="evidence" value="ECO:0007669"/>
    <property type="project" value="UniProtKB-KW"/>
</dbReference>
<dbReference type="GO" id="GO:0006355">
    <property type="term" value="P:regulation of DNA-templated transcription"/>
    <property type="evidence" value="ECO:0007669"/>
    <property type="project" value="InterPro"/>
</dbReference>
<keyword evidence="3" id="KW-0238">DNA-binding</keyword>
<dbReference type="InterPro" id="IPR003441">
    <property type="entry name" value="NAC-dom"/>
</dbReference>
<organism evidence="7 8">
    <name type="scientific">Salix dunnii</name>
    <dbReference type="NCBI Taxonomy" id="1413687"/>
    <lineage>
        <taxon>Eukaryota</taxon>
        <taxon>Viridiplantae</taxon>
        <taxon>Streptophyta</taxon>
        <taxon>Embryophyta</taxon>
        <taxon>Tracheophyta</taxon>
        <taxon>Spermatophyta</taxon>
        <taxon>Magnoliopsida</taxon>
        <taxon>eudicotyledons</taxon>
        <taxon>Gunneridae</taxon>
        <taxon>Pentapetalae</taxon>
        <taxon>rosids</taxon>
        <taxon>fabids</taxon>
        <taxon>Malpighiales</taxon>
        <taxon>Salicaceae</taxon>
        <taxon>Saliceae</taxon>
        <taxon>Salix</taxon>
    </lineage>
</organism>
<dbReference type="Gene3D" id="2.170.150.80">
    <property type="entry name" value="NAC domain"/>
    <property type="match status" value="1"/>
</dbReference>
<evidence type="ECO:0000256" key="1">
    <source>
        <dbReference type="ARBA" id="ARBA00004123"/>
    </source>
</evidence>
<evidence type="ECO:0000256" key="3">
    <source>
        <dbReference type="ARBA" id="ARBA00023125"/>
    </source>
</evidence>
<dbReference type="InterPro" id="IPR036093">
    <property type="entry name" value="NAC_dom_sf"/>
</dbReference>
<dbReference type="GO" id="GO:0005634">
    <property type="term" value="C:nucleus"/>
    <property type="evidence" value="ECO:0007669"/>
    <property type="project" value="UniProtKB-SubCell"/>
</dbReference>
<dbReference type="OrthoDB" id="1919458at2759"/>
<dbReference type="PROSITE" id="PS51005">
    <property type="entry name" value="NAC"/>
    <property type="match status" value="1"/>
</dbReference>
<feature type="domain" description="NAC" evidence="6">
    <location>
        <begin position="46"/>
        <end position="240"/>
    </location>
</feature>
<evidence type="ECO:0000256" key="2">
    <source>
        <dbReference type="ARBA" id="ARBA00023015"/>
    </source>
</evidence>
<evidence type="ECO:0000256" key="4">
    <source>
        <dbReference type="ARBA" id="ARBA00023163"/>
    </source>
</evidence>
<keyword evidence="8" id="KW-1185">Reference proteome</keyword>
<dbReference type="EMBL" id="JADGMS010000003">
    <property type="protein sequence ID" value="KAF9685706.1"/>
    <property type="molecule type" value="Genomic_DNA"/>
</dbReference>
<dbReference type="Pfam" id="PF02365">
    <property type="entry name" value="NAM"/>
    <property type="match status" value="1"/>
</dbReference>
<dbReference type="Proteomes" id="UP000657918">
    <property type="component" value="Unassembled WGS sequence"/>
</dbReference>
<comment type="caution">
    <text evidence="7">The sequence shown here is derived from an EMBL/GenBank/DDBJ whole genome shotgun (WGS) entry which is preliminary data.</text>
</comment>
<dbReference type="AlphaFoldDB" id="A0A835KGT4"/>
<evidence type="ECO:0000256" key="5">
    <source>
        <dbReference type="ARBA" id="ARBA00023242"/>
    </source>
</evidence>
<dbReference type="FunFam" id="2.170.150.80:FF:000002">
    <property type="entry name" value="Nac domain-containing protein 86"/>
    <property type="match status" value="1"/>
</dbReference>
<name>A0A835KGT4_9ROSI</name>
<dbReference type="PANTHER" id="PTHR31744:SF230">
    <property type="entry name" value="NAC DOMAIN-CONTAINING PROTEIN"/>
    <property type="match status" value="1"/>
</dbReference>
<evidence type="ECO:0000259" key="6">
    <source>
        <dbReference type="PROSITE" id="PS51005"/>
    </source>
</evidence>
<reference evidence="7 8" key="1">
    <citation type="submission" date="2020-10" db="EMBL/GenBank/DDBJ databases">
        <title>Plant Genome Project.</title>
        <authorList>
            <person name="Zhang R.-G."/>
        </authorList>
    </citation>
    <scope>NUCLEOTIDE SEQUENCE [LARGE SCALE GENOMIC DNA]</scope>
    <source>
        <strain evidence="7">FAFU-HL-1</strain>
        <tissue evidence="7">Leaf</tissue>
    </source>
</reference>
<accession>A0A835KGT4</accession>
<evidence type="ECO:0000313" key="7">
    <source>
        <dbReference type="EMBL" id="KAF9685706.1"/>
    </source>
</evidence>
<keyword evidence="2" id="KW-0805">Transcription regulation</keyword>
<proteinExistence type="predicted"/>
<dbReference type="PANTHER" id="PTHR31744">
    <property type="entry name" value="PROTEIN CUP-SHAPED COTYLEDON 2-RELATED"/>
    <property type="match status" value="1"/>
</dbReference>
<protein>
    <recommendedName>
        <fullName evidence="6">NAC domain-containing protein</fullName>
    </recommendedName>
</protein>
<keyword evidence="4" id="KW-0804">Transcription</keyword>
<comment type="subcellular location">
    <subcellularLocation>
        <location evidence="1">Nucleus</location>
    </subcellularLocation>
</comment>
<keyword evidence="5" id="KW-0539">Nucleus</keyword>
<gene>
    <name evidence="7" type="ORF">SADUNF_Sadunf03G0082100</name>
</gene>